<dbReference type="EMBL" id="CADEAL010001090">
    <property type="protein sequence ID" value="CAB1428812.1"/>
    <property type="molecule type" value="Genomic_DNA"/>
</dbReference>
<gene>
    <name evidence="1" type="ORF">PLEPLA_LOCUS16787</name>
</gene>
<name>A0A9N7UDZ9_PLEPL</name>
<organism evidence="1 2">
    <name type="scientific">Pleuronectes platessa</name>
    <name type="common">European plaice</name>
    <dbReference type="NCBI Taxonomy" id="8262"/>
    <lineage>
        <taxon>Eukaryota</taxon>
        <taxon>Metazoa</taxon>
        <taxon>Chordata</taxon>
        <taxon>Craniata</taxon>
        <taxon>Vertebrata</taxon>
        <taxon>Euteleostomi</taxon>
        <taxon>Actinopterygii</taxon>
        <taxon>Neopterygii</taxon>
        <taxon>Teleostei</taxon>
        <taxon>Neoteleostei</taxon>
        <taxon>Acanthomorphata</taxon>
        <taxon>Carangaria</taxon>
        <taxon>Pleuronectiformes</taxon>
        <taxon>Pleuronectoidei</taxon>
        <taxon>Pleuronectidae</taxon>
        <taxon>Pleuronectes</taxon>
    </lineage>
</organism>
<dbReference type="AlphaFoldDB" id="A0A9N7UDZ9"/>
<sequence length="199" mass="21598">MWGVGIVALWRQTEAPPECDPEAWEGRDRRYQQLSLGLDAGDGALLGAWTTAVRAGLESNKLSAKAAEKRSEGSGRLFKRNRQVAAESHEATAAAGSKISERLWPGHKRRRRRRQERTRTAGLRVNGMRDLGKMDSWCGVSVLAQGSDLKGHGVRVMPPCLTVPALPSETQPCFSALHSATNPGTAGQSGDFENVPCPR</sequence>
<evidence type="ECO:0000313" key="2">
    <source>
        <dbReference type="Proteomes" id="UP001153269"/>
    </source>
</evidence>
<comment type="caution">
    <text evidence="1">The sequence shown here is derived from an EMBL/GenBank/DDBJ whole genome shotgun (WGS) entry which is preliminary data.</text>
</comment>
<evidence type="ECO:0000313" key="1">
    <source>
        <dbReference type="EMBL" id="CAB1428812.1"/>
    </source>
</evidence>
<dbReference type="Proteomes" id="UP001153269">
    <property type="component" value="Unassembled WGS sequence"/>
</dbReference>
<reference evidence="1" key="1">
    <citation type="submission" date="2020-03" db="EMBL/GenBank/DDBJ databases">
        <authorList>
            <person name="Weist P."/>
        </authorList>
    </citation>
    <scope>NUCLEOTIDE SEQUENCE</scope>
</reference>
<accession>A0A9N7UDZ9</accession>
<keyword evidence="2" id="KW-1185">Reference proteome</keyword>
<proteinExistence type="predicted"/>
<protein>
    <submittedName>
        <fullName evidence="1">Uncharacterized protein</fullName>
    </submittedName>
</protein>